<evidence type="ECO:0000256" key="1">
    <source>
        <dbReference type="ARBA" id="ARBA00004479"/>
    </source>
</evidence>
<dbReference type="InterPro" id="IPR055459">
    <property type="entry name" value="OST48_MD"/>
</dbReference>
<evidence type="ECO:0000256" key="6">
    <source>
        <dbReference type="ARBA" id="ARBA00022989"/>
    </source>
</evidence>
<keyword evidence="11" id="KW-1185">Reference proteome</keyword>
<keyword evidence="7 8" id="KW-0472">Membrane</keyword>
<comment type="function">
    <text evidence="8">Subunit of the oligosaccharyl transferase (OST) complex that catalyzes the initial transfer of a defined glycan (Glc(3)Man(9)GlcNAc(2) in eukaryotes) from the lipid carrier dolichol-pyrophosphate to an asparagine residue within an Asn-X-Ser/Thr consensus motif in nascent polypeptide chains, the first step in protein N-glycosylation. N-glycosylation occurs cotranslationally and the complex associates with the Sec61 complex at the channel-forming translocon complex that mediates protein translocation across the endoplasmic reticulum (ER).</text>
</comment>
<dbReference type="GO" id="GO:0008250">
    <property type="term" value="C:oligosaccharyltransferase complex"/>
    <property type="evidence" value="ECO:0007669"/>
    <property type="project" value="TreeGrafter"/>
</dbReference>
<organism evidence="11 12">
    <name type="scientific">Durio zibethinus</name>
    <name type="common">Durian</name>
    <dbReference type="NCBI Taxonomy" id="66656"/>
    <lineage>
        <taxon>Eukaryota</taxon>
        <taxon>Viridiplantae</taxon>
        <taxon>Streptophyta</taxon>
        <taxon>Embryophyta</taxon>
        <taxon>Tracheophyta</taxon>
        <taxon>Spermatophyta</taxon>
        <taxon>Magnoliopsida</taxon>
        <taxon>eudicotyledons</taxon>
        <taxon>Gunneridae</taxon>
        <taxon>Pentapetalae</taxon>
        <taxon>rosids</taxon>
        <taxon>malvids</taxon>
        <taxon>Malvales</taxon>
        <taxon>Malvaceae</taxon>
        <taxon>Helicteroideae</taxon>
        <taxon>Durio</taxon>
    </lineage>
</organism>
<dbReference type="InterPro" id="IPR005013">
    <property type="entry name" value="DDOST_48_kDa_subunit"/>
</dbReference>
<comment type="similarity">
    <text evidence="3 8">Belongs to the DDOST 48 kDa subunit family.</text>
</comment>
<dbReference type="Proteomes" id="UP000515121">
    <property type="component" value="Unplaced"/>
</dbReference>
<comment type="subunit">
    <text evidence="8">Component of the oligosaccharyltransferase (OST) complex.</text>
</comment>
<keyword evidence="8" id="KW-0732">Signal</keyword>
<protein>
    <recommendedName>
        <fullName evidence="8">Dolichyl-diphosphooligosaccharide--protein glycosyltransferase 48 kDa subunit</fullName>
        <shortName evidence="8">Oligosaccharyl transferase 48 kDa subunit</shortName>
    </recommendedName>
</protein>
<dbReference type="RefSeq" id="XP_022763586.1">
    <property type="nucleotide sequence ID" value="XM_022907851.1"/>
</dbReference>
<dbReference type="PANTHER" id="PTHR10830:SF0">
    <property type="entry name" value="DOLICHYL-DIPHOSPHOOLIGOSACCHARIDE--PROTEIN GLYCOSYLTRANSFERASE 48 KDA SUBUNIT"/>
    <property type="match status" value="1"/>
</dbReference>
<feature type="domain" description="OST48 N-terminal" evidence="9">
    <location>
        <begin position="32"/>
        <end position="286"/>
    </location>
</feature>
<keyword evidence="6 8" id="KW-1133">Transmembrane helix</keyword>
<feature type="signal peptide" evidence="8">
    <location>
        <begin position="1"/>
        <end position="22"/>
    </location>
</feature>
<dbReference type="UniPathway" id="UPA00378"/>
<feature type="domain" description="OST48 middle" evidence="10">
    <location>
        <begin position="300"/>
        <end position="438"/>
    </location>
</feature>
<evidence type="ECO:0000313" key="12">
    <source>
        <dbReference type="RefSeq" id="XP_022763586.1"/>
    </source>
</evidence>
<evidence type="ECO:0000256" key="7">
    <source>
        <dbReference type="ARBA" id="ARBA00023136"/>
    </source>
</evidence>
<dbReference type="AlphaFoldDB" id="A0A6P6AFJ5"/>
<evidence type="ECO:0000256" key="5">
    <source>
        <dbReference type="ARBA" id="ARBA00022824"/>
    </source>
</evidence>
<evidence type="ECO:0000256" key="3">
    <source>
        <dbReference type="ARBA" id="ARBA00008743"/>
    </source>
</evidence>
<name>A0A6P6AFJ5_DURZI</name>
<keyword evidence="4 8" id="KW-0812">Transmembrane</keyword>
<dbReference type="Pfam" id="PF23358">
    <property type="entry name" value="OST48_MD"/>
    <property type="match status" value="1"/>
</dbReference>
<evidence type="ECO:0000313" key="11">
    <source>
        <dbReference type="Proteomes" id="UP000515121"/>
    </source>
</evidence>
<proteinExistence type="inferred from homology"/>
<evidence type="ECO:0000256" key="2">
    <source>
        <dbReference type="ARBA" id="ARBA00004922"/>
    </source>
</evidence>
<dbReference type="OrthoDB" id="29105at2759"/>
<evidence type="ECO:0000259" key="9">
    <source>
        <dbReference type="Pfam" id="PF03345"/>
    </source>
</evidence>
<evidence type="ECO:0000256" key="4">
    <source>
        <dbReference type="ARBA" id="ARBA00022692"/>
    </source>
</evidence>
<evidence type="ECO:0000259" key="10">
    <source>
        <dbReference type="Pfam" id="PF23358"/>
    </source>
</evidence>
<comment type="pathway">
    <text evidence="2 8">Protein modification; protein glycosylation.</text>
</comment>
<dbReference type="PANTHER" id="PTHR10830">
    <property type="entry name" value="DOLICHYL-DIPHOSPHOOLIGOSACCHARIDE--PROTEIN GLYCOSYLTRANSFERASE 48 KDA SUBUNIT"/>
    <property type="match status" value="1"/>
</dbReference>
<feature type="transmembrane region" description="Helical" evidence="8">
    <location>
        <begin position="414"/>
        <end position="436"/>
    </location>
</feature>
<sequence>MRKLWVIFVASISILLPFLCNSFSSETPTDRRVLVLLDDFAIKSSHSLYFNSLKSRGFDLEFKLADDPKIALQRYGQYLYDALILFCPSVERFGGSIDLAAIINFVDSDHDLIIAADANASDLIREVATECGVDFDEDPSAMVIDHTSYAVSETEGDHTLIASDDFIESDVILGSKKIEAPVLFQGIGHSLNPANSLVLNALSASPSAYSANPKSKLSAPPSLTGSAISLVSIVQARNNARILITGSLSMFSNRFFRSSVQKAGNPTNRHEKSGNEQFLAELSKWVFHERGHLKAVNVKHHKVGETDEPALYRINDELEYSVEIYEWSGTSWEPYVADDVQVQFYMMSPYVLKTLSNDKKGLYSTSFKVPDVYGVFQFKVEYQKLGYTSLTLSKQIPVRPYRHNEYERFIPAAYPYYGAAFSMMVGFFIFSFVHLYSK</sequence>
<accession>A0A6P6AFJ5</accession>
<dbReference type="Pfam" id="PF03345">
    <property type="entry name" value="OST48_N"/>
    <property type="match status" value="1"/>
</dbReference>
<reference evidence="12" key="1">
    <citation type="submission" date="2025-08" db="UniProtKB">
        <authorList>
            <consortium name="RefSeq"/>
        </authorList>
    </citation>
    <scope>IDENTIFICATION</scope>
    <source>
        <tissue evidence="12">Fruit stalk</tissue>
    </source>
</reference>
<dbReference type="GO" id="GO:0018279">
    <property type="term" value="P:protein N-linked glycosylation via asparagine"/>
    <property type="evidence" value="ECO:0007669"/>
    <property type="project" value="UniProtKB-UniRule"/>
</dbReference>
<dbReference type="KEGG" id="dzi:111309045"/>
<feature type="chain" id="PRO_5028503962" description="Dolichyl-diphosphooligosaccharide--protein glycosyltransferase 48 kDa subunit" evidence="8">
    <location>
        <begin position="23"/>
        <end position="438"/>
    </location>
</feature>
<dbReference type="GeneID" id="111309045"/>
<dbReference type="InterPro" id="IPR055457">
    <property type="entry name" value="OST48_N"/>
</dbReference>
<evidence type="ECO:0000256" key="8">
    <source>
        <dbReference type="RuleBase" id="RU361142"/>
    </source>
</evidence>
<keyword evidence="5 8" id="KW-0256">Endoplasmic reticulum</keyword>
<comment type="subcellular location">
    <subcellularLocation>
        <location evidence="8">Endoplasmic reticulum membrane</location>
        <topology evidence="8">Single-pass type I membrane protein</topology>
    </subcellularLocation>
    <subcellularLocation>
        <location evidence="1">Membrane</location>
        <topology evidence="1">Single-pass type I membrane protein</topology>
    </subcellularLocation>
</comment>
<gene>
    <name evidence="12" type="primary">LOC111309045</name>
</gene>